<protein>
    <submittedName>
        <fullName evidence="2 3">F-box protein At4g22420</fullName>
    </submittedName>
</protein>
<dbReference type="OrthoDB" id="1752050at2759"/>
<evidence type="ECO:0000313" key="3">
    <source>
        <dbReference type="RefSeq" id="XP_016497702.1"/>
    </source>
</evidence>
<reference evidence="2 3" key="1">
    <citation type="submission" date="2025-04" db="UniProtKB">
        <authorList>
            <consortium name="RefSeq"/>
        </authorList>
    </citation>
    <scope>IDENTIFICATION</scope>
</reference>
<dbReference type="PaxDb" id="4097-A0A1S4C8Y2"/>
<feature type="compositionally biased region" description="Basic and acidic residues" evidence="1">
    <location>
        <begin position="16"/>
        <end position="25"/>
    </location>
</feature>
<dbReference type="AlphaFoldDB" id="A0A1S4C8Y2"/>
<accession>A0A1S4C8Y2</accession>
<organism evidence="3">
    <name type="scientific">Nicotiana tabacum</name>
    <name type="common">Common tobacco</name>
    <dbReference type="NCBI Taxonomy" id="4097"/>
    <lineage>
        <taxon>Eukaryota</taxon>
        <taxon>Viridiplantae</taxon>
        <taxon>Streptophyta</taxon>
        <taxon>Embryophyta</taxon>
        <taxon>Tracheophyta</taxon>
        <taxon>Spermatophyta</taxon>
        <taxon>Magnoliopsida</taxon>
        <taxon>eudicotyledons</taxon>
        <taxon>Gunneridae</taxon>
        <taxon>Pentapetalae</taxon>
        <taxon>asterids</taxon>
        <taxon>lamiids</taxon>
        <taxon>Solanales</taxon>
        <taxon>Solanaceae</taxon>
        <taxon>Nicotianoideae</taxon>
        <taxon>Nicotianeae</taxon>
        <taxon>Nicotiana</taxon>
    </lineage>
</organism>
<name>A0A1S4C8Y2_TOBAC</name>
<gene>
    <name evidence="2 3" type="primary">LOC107816494</name>
</gene>
<evidence type="ECO:0000256" key="1">
    <source>
        <dbReference type="SAM" id="MobiDB-lite"/>
    </source>
</evidence>
<feature type="compositionally biased region" description="Acidic residues" evidence="1">
    <location>
        <begin position="46"/>
        <end position="55"/>
    </location>
</feature>
<evidence type="ECO:0000313" key="2">
    <source>
        <dbReference type="RefSeq" id="XP_016497701.1"/>
    </source>
</evidence>
<dbReference type="RefSeq" id="XP_016497702.1">
    <property type="nucleotide sequence ID" value="XM_016642216.1"/>
</dbReference>
<feature type="compositionally biased region" description="Acidic residues" evidence="1">
    <location>
        <begin position="80"/>
        <end position="89"/>
    </location>
</feature>
<dbReference type="STRING" id="4097.A0A1S4C8Y2"/>
<sequence length="120" mass="13629">MTKKREVEDSLVAEEASPKRQKVIEHSSPSLPPIAFENPLLPLASYDDDDEDDEDDGRRGHIAEQVINNGGNKEQNGYSSDEEEDEDDEYHGRSQGKRNRAIEIRRDCPYLDTVNRQVAS</sequence>
<proteinExistence type="predicted"/>
<dbReference type="RefSeq" id="XP_016497701.1">
    <property type="nucleotide sequence ID" value="XM_016642215.1"/>
</dbReference>
<dbReference type="KEGG" id="nta:107816494"/>
<feature type="region of interest" description="Disordered" evidence="1">
    <location>
        <begin position="1"/>
        <end position="101"/>
    </location>
</feature>
<feature type="compositionally biased region" description="Polar residues" evidence="1">
    <location>
        <begin position="66"/>
        <end position="79"/>
    </location>
</feature>